<feature type="transmembrane region" description="Helical" evidence="6">
    <location>
        <begin position="713"/>
        <end position="736"/>
    </location>
</feature>
<dbReference type="Proteomes" id="UP001342826">
    <property type="component" value="Unassembled WGS sequence"/>
</dbReference>
<organism evidence="9 10">
    <name type="scientific">Metabacillus fastidiosus</name>
    <dbReference type="NCBI Taxonomy" id="1458"/>
    <lineage>
        <taxon>Bacteria</taxon>
        <taxon>Bacillati</taxon>
        <taxon>Bacillota</taxon>
        <taxon>Bacilli</taxon>
        <taxon>Bacillales</taxon>
        <taxon>Bacillaceae</taxon>
        <taxon>Metabacillus</taxon>
    </lineage>
</organism>
<dbReference type="EMBL" id="JARTFS010000008">
    <property type="protein sequence ID" value="MED4401984.1"/>
    <property type="molecule type" value="Genomic_DNA"/>
</dbReference>
<accession>A0ABU6NXY3</accession>
<reference evidence="9 10" key="1">
    <citation type="submission" date="2023-03" db="EMBL/GenBank/DDBJ databases">
        <title>Bacillus Genome Sequencing.</title>
        <authorList>
            <person name="Dunlap C."/>
        </authorList>
    </citation>
    <scope>NUCLEOTIDE SEQUENCE [LARGE SCALE GENOMIC DNA]</scope>
    <source>
        <strain evidence="9 10">NRS-1717</strain>
    </source>
</reference>
<evidence type="ECO:0000256" key="4">
    <source>
        <dbReference type="ARBA" id="ARBA00022989"/>
    </source>
</evidence>
<dbReference type="InterPro" id="IPR003838">
    <property type="entry name" value="ABC3_permease_C"/>
</dbReference>
<evidence type="ECO:0000259" key="7">
    <source>
        <dbReference type="Pfam" id="PF02687"/>
    </source>
</evidence>
<feature type="transmembrane region" description="Helical" evidence="6">
    <location>
        <begin position="434"/>
        <end position="454"/>
    </location>
</feature>
<feature type="domain" description="ABC3 transporter permease C-terminal" evidence="7">
    <location>
        <begin position="263"/>
        <end position="384"/>
    </location>
</feature>
<dbReference type="PANTHER" id="PTHR30287:SF2">
    <property type="entry name" value="BLL1001 PROTEIN"/>
    <property type="match status" value="1"/>
</dbReference>
<feature type="transmembrane region" description="Helical" evidence="6">
    <location>
        <begin position="350"/>
        <end position="375"/>
    </location>
</feature>
<evidence type="ECO:0000313" key="9">
    <source>
        <dbReference type="EMBL" id="MED4401984.1"/>
    </source>
</evidence>
<evidence type="ECO:0000259" key="8">
    <source>
        <dbReference type="Pfam" id="PF12704"/>
    </source>
</evidence>
<keyword evidence="5 6" id="KW-0472">Membrane</keyword>
<comment type="subcellular location">
    <subcellularLocation>
        <location evidence="1">Cell membrane</location>
        <topology evidence="1">Multi-pass membrane protein</topology>
    </subcellularLocation>
</comment>
<evidence type="ECO:0000256" key="1">
    <source>
        <dbReference type="ARBA" id="ARBA00004651"/>
    </source>
</evidence>
<feature type="domain" description="ABC3 transporter permease C-terminal" evidence="7">
    <location>
        <begin position="668"/>
        <end position="788"/>
    </location>
</feature>
<proteinExistence type="predicted"/>
<evidence type="ECO:0000256" key="5">
    <source>
        <dbReference type="ARBA" id="ARBA00023136"/>
    </source>
</evidence>
<dbReference type="InterPro" id="IPR025857">
    <property type="entry name" value="MacB_PCD"/>
</dbReference>
<evidence type="ECO:0000256" key="2">
    <source>
        <dbReference type="ARBA" id="ARBA00022475"/>
    </source>
</evidence>
<dbReference type="Pfam" id="PF02687">
    <property type="entry name" value="FtsX"/>
    <property type="match status" value="2"/>
</dbReference>
<name>A0ABU6NXY3_9BACI</name>
<feature type="transmembrane region" description="Helical" evidence="6">
    <location>
        <begin position="658"/>
        <end position="684"/>
    </location>
</feature>
<evidence type="ECO:0000256" key="6">
    <source>
        <dbReference type="SAM" id="Phobius"/>
    </source>
</evidence>
<evidence type="ECO:0000256" key="3">
    <source>
        <dbReference type="ARBA" id="ARBA00022692"/>
    </source>
</evidence>
<dbReference type="PANTHER" id="PTHR30287">
    <property type="entry name" value="MEMBRANE COMPONENT OF PREDICTED ABC SUPERFAMILY METABOLITE UPTAKE TRANSPORTER"/>
    <property type="match status" value="1"/>
</dbReference>
<feature type="transmembrane region" description="Helical" evidence="6">
    <location>
        <begin position="257"/>
        <end position="289"/>
    </location>
</feature>
<gene>
    <name evidence="9" type="ORF">P9271_11710</name>
</gene>
<dbReference type="Pfam" id="PF12704">
    <property type="entry name" value="MacB_PCD"/>
    <property type="match status" value="1"/>
</dbReference>
<keyword evidence="4 6" id="KW-1133">Transmembrane helix</keyword>
<feature type="transmembrane region" description="Helical" evidence="6">
    <location>
        <begin position="310"/>
        <end position="330"/>
    </location>
</feature>
<feature type="transmembrane region" description="Helical" evidence="6">
    <location>
        <begin position="21"/>
        <end position="41"/>
    </location>
</feature>
<evidence type="ECO:0000313" key="10">
    <source>
        <dbReference type="Proteomes" id="UP001342826"/>
    </source>
</evidence>
<feature type="transmembrane region" description="Helical" evidence="6">
    <location>
        <begin position="756"/>
        <end position="779"/>
    </location>
</feature>
<comment type="caution">
    <text evidence="9">The sequence shown here is derived from an EMBL/GenBank/DDBJ whole genome shotgun (WGS) entry which is preliminary data.</text>
</comment>
<keyword evidence="2" id="KW-1003">Cell membrane</keyword>
<keyword evidence="3 6" id="KW-0812">Transmembrane</keyword>
<keyword evidence="10" id="KW-1185">Reference proteome</keyword>
<dbReference type="RefSeq" id="WP_328015279.1">
    <property type="nucleotide sequence ID" value="NZ_JARTFS010000008.1"/>
</dbReference>
<sequence>MYTVWMLALSNIRKRKIQNGLTAILIMLATILLTTSIVVILNNENSFEDMHNKTNGSHQLLQFEQGLHDPQIVHQWWKEQDGVKVSELIRYRNLSRTVYKDKEIPNLYAHMMETPNVPFAVDKLIFAQGKERLIPEEGTIWIPTSLAYSNGISIGDNLTFNSGENAFKLKVSAVVVDIPFGAPFTTNARIWMNTQDYRKYVQSMQGKDMYMMGLRFDHYDQNVKEWSNFEKFLGTAYVELKTEFEGISSFYLIINKIIGFIMIFLGIIMIGVALFTIGFTISDAILASYKTIGVLKSLGLSSIKIISTYVAQYAFLTIISIIPGLIFSHFMSRMIVESSLSNLKTEKSQIVIQGTDISFVVGAGVLLIIIAYVLIYANKVRFIQPVQAIKYGMSELENSKMTSRFSLTKSNGSKYSVVFMIGLRNILKNIKGSALMIILTMITSAVLVFGFTLINSIISLQQTAPLWGYDSSNIAGTIFNKEVFSKKDLERDLLHDKRVKNIGWFSQKNGTIPPRDQNMESMNISINIIEGNYDELGFAVLKGKNPRNKNEIALGINVAKKFNKDVGDILELYIDGKRQSFTITGIYQAISNMSNSVRIKSDVITAYLPDYSDVGTCYINLKDNKEADRFVNELNMKYKKFLTVYTQQTLLDTVFKEAISVLIIPMSMMCLLFIAVTFIIIYSICRINIRKESKTYGIYKSIGMTSNRIKASVTGGIAVLSATGSFFGIFAGIYVLPIVLEGTLSNYGIVHFPLVLNWSGIILFSVVSVLSAVLGSWVSSKIINKTSPRILVTD</sequence>
<protein>
    <submittedName>
        <fullName evidence="9">FtsX-like permease family protein</fullName>
    </submittedName>
</protein>
<feature type="domain" description="MacB-like periplasmic core" evidence="8">
    <location>
        <begin position="457"/>
        <end position="634"/>
    </location>
</feature>
<dbReference type="InterPro" id="IPR038766">
    <property type="entry name" value="Membrane_comp_ABC_pdt"/>
</dbReference>